<keyword evidence="2" id="KW-1185">Reference proteome</keyword>
<evidence type="ECO:0000313" key="1">
    <source>
        <dbReference type="EMBL" id="AWY04892.1"/>
    </source>
</evidence>
<dbReference type="EMBL" id="MH271298">
    <property type="protein sequence ID" value="AWY04892.1"/>
    <property type="molecule type" value="Genomic_DNA"/>
</dbReference>
<evidence type="ECO:0000313" key="2">
    <source>
        <dbReference type="Proteomes" id="UP000251585"/>
    </source>
</evidence>
<proteinExistence type="predicted"/>
<name>A0A2Z4Q467_9CAUD</name>
<organism evidence="1 2">
    <name type="scientific">Microbacterium phage Floof</name>
    <dbReference type="NCBI Taxonomy" id="2201433"/>
    <lineage>
        <taxon>Viruses</taxon>
        <taxon>Duplodnaviria</taxon>
        <taxon>Heunggongvirae</taxon>
        <taxon>Uroviricota</taxon>
        <taxon>Caudoviricetes</taxon>
        <taxon>Casidaviridae</taxon>
        <taxon>Percivalvirus</taxon>
        <taxon>Percivalvirus floof</taxon>
    </lineage>
</organism>
<accession>A0A2Z4Q467</accession>
<sequence>MPAPIVHAFDRKPLSVEKLADAADRFDYFGGISVVIGSGKTVTPGQLWERVAEGTTKRERARTSRLIRAGRRPIRLRNEGPRP</sequence>
<reference evidence="2" key="1">
    <citation type="submission" date="2018-04" db="EMBL/GenBank/DDBJ databases">
        <authorList>
            <person name="Go L.Y."/>
            <person name="Mitchell J.A."/>
        </authorList>
    </citation>
    <scope>NUCLEOTIDE SEQUENCE [LARGE SCALE GENOMIC DNA]</scope>
</reference>
<dbReference type="Proteomes" id="UP000251585">
    <property type="component" value="Segment"/>
</dbReference>
<protein>
    <submittedName>
        <fullName evidence="1">Uncharacterized protein</fullName>
    </submittedName>
</protein>
<gene>
    <name evidence="1" type="primary">56</name>
    <name evidence="1" type="ORF">PBI_FLOOF_56</name>
</gene>